<evidence type="ECO:0000313" key="3">
    <source>
        <dbReference type="Proteomes" id="UP001626536"/>
    </source>
</evidence>
<dbReference type="Proteomes" id="UP001626536">
    <property type="component" value="Chromosome"/>
</dbReference>
<organism evidence="2 3">
    <name type="scientific">Methylocapsa polymorpha</name>
    <dbReference type="NCBI Taxonomy" id="3080828"/>
    <lineage>
        <taxon>Bacteria</taxon>
        <taxon>Pseudomonadati</taxon>
        <taxon>Pseudomonadota</taxon>
        <taxon>Alphaproteobacteria</taxon>
        <taxon>Hyphomicrobiales</taxon>
        <taxon>Beijerinckiaceae</taxon>
        <taxon>Methylocapsa</taxon>
    </lineage>
</organism>
<gene>
    <name evidence="2" type="ORF">RZS28_01390</name>
</gene>
<accession>A0ABZ0HRR5</accession>
<evidence type="ECO:0000313" key="2">
    <source>
        <dbReference type="EMBL" id="WOJ89994.1"/>
    </source>
</evidence>
<dbReference type="EMBL" id="CP136862">
    <property type="protein sequence ID" value="WOJ89994.1"/>
    <property type="molecule type" value="Genomic_DNA"/>
</dbReference>
<keyword evidence="1" id="KW-0472">Membrane</keyword>
<reference evidence="2 3" key="1">
    <citation type="submission" date="2023-10" db="EMBL/GenBank/DDBJ databases">
        <title>Novel methanotroph of the genus Methylocapsa from a subarctic wetland.</title>
        <authorList>
            <person name="Belova S.E."/>
            <person name="Oshkin I.Y."/>
            <person name="Miroshnikov K."/>
            <person name="Dedysh S.N."/>
        </authorList>
    </citation>
    <scope>NUCLEOTIDE SEQUENCE [LARGE SCALE GENOMIC DNA]</scope>
    <source>
        <strain evidence="2 3">RX1</strain>
    </source>
</reference>
<dbReference type="RefSeq" id="WP_407339439.1">
    <property type="nucleotide sequence ID" value="NZ_CP136862.1"/>
</dbReference>
<sequence length="77" mass="8223">MSAIPFDTLKLARSLRDKAHFTAEQAEGVADALADAFQDQVATKDDLTLLEQRLTIKIGGMLVVSIGVLTALIKGLP</sequence>
<evidence type="ECO:0008006" key="4">
    <source>
        <dbReference type="Google" id="ProtNLM"/>
    </source>
</evidence>
<evidence type="ECO:0000256" key="1">
    <source>
        <dbReference type="SAM" id="Phobius"/>
    </source>
</evidence>
<feature type="transmembrane region" description="Helical" evidence="1">
    <location>
        <begin position="54"/>
        <end position="73"/>
    </location>
</feature>
<name>A0ABZ0HRR5_9HYPH</name>
<keyword evidence="1" id="KW-0812">Transmembrane</keyword>
<keyword evidence="3" id="KW-1185">Reference proteome</keyword>
<proteinExistence type="predicted"/>
<protein>
    <recommendedName>
        <fullName evidence="4">DUF1640 domain-containing protein</fullName>
    </recommendedName>
</protein>
<keyword evidence="1" id="KW-1133">Transmembrane helix</keyword>